<dbReference type="PROSITE" id="PS51704">
    <property type="entry name" value="GP_PDE"/>
    <property type="match status" value="1"/>
</dbReference>
<name>A0ABX1Q0U4_9RHOO</name>
<keyword evidence="3" id="KW-1185">Reference proteome</keyword>
<dbReference type="Pfam" id="PF03009">
    <property type="entry name" value="GDPD"/>
    <property type="match status" value="1"/>
</dbReference>
<organism evidence="2 3">
    <name type="scientific">Aromatoleum toluvorans</name>
    <dbReference type="NCBI Taxonomy" id="92002"/>
    <lineage>
        <taxon>Bacteria</taxon>
        <taxon>Pseudomonadati</taxon>
        <taxon>Pseudomonadota</taxon>
        <taxon>Betaproteobacteria</taxon>
        <taxon>Rhodocyclales</taxon>
        <taxon>Rhodocyclaceae</taxon>
        <taxon>Aromatoleum</taxon>
    </lineage>
</organism>
<reference evidence="2 3" key="1">
    <citation type="submission" date="2019-12" db="EMBL/GenBank/DDBJ databases">
        <title>Comparative genomics gives insights into the taxonomy of the Azoarcus-Aromatoleum group and reveals separate origins of nif in the plant-associated Azoarcus and non-plant-associated Aromatoleum sub-groups.</title>
        <authorList>
            <person name="Lafos M."/>
            <person name="Maluk M."/>
            <person name="Batista M."/>
            <person name="Junghare M."/>
            <person name="Carmona M."/>
            <person name="Faoro H."/>
            <person name="Cruz L.M."/>
            <person name="Battistoni F."/>
            <person name="De Souza E."/>
            <person name="Pedrosa F."/>
            <person name="Chen W.-M."/>
            <person name="Poole P.S."/>
            <person name="Dixon R.A."/>
            <person name="James E.K."/>
        </authorList>
    </citation>
    <scope>NUCLEOTIDE SEQUENCE [LARGE SCALE GENOMIC DNA]</scope>
    <source>
        <strain evidence="2 3">Td21</strain>
    </source>
</reference>
<dbReference type="Proteomes" id="UP000623795">
    <property type="component" value="Unassembled WGS sequence"/>
</dbReference>
<sequence length="249" mass="26737">MTHRPEFPLPAVLAHRCGGRLAPENTLAGLAATAETGCGGVEFDVMLSGSGSPVLIHDETLERTTDGLGRVAHTPDDVLFALDAGTWFDPRFAGEPVPCLDLAAARCQALGLAVNLEIKPSHGTDTETAERVVRRARMLWAAAPASVLLSSFSERALEVAASVAPALRRGLLVGAVPADWLARCRRLRAAALHVDYRHLDADRIAAVREAGLWVVTYTVNDPERAARLFEWGVDCVITDRPDVIRPPSP</sequence>
<proteinExistence type="predicted"/>
<evidence type="ECO:0000313" key="3">
    <source>
        <dbReference type="Proteomes" id="UP000623795"/>
    </source>
</evidence>
<dbReference type="GO" id="GO:0008889">
    <property type="term" value="F:glycerophosphodiester phosphodiesterase activity"/>
    <property type="evidence" value="ECO:0007669"/>
    <property type="project" value="UniProtKB-EC"/>
</dbReference>
<dbReference type="InterPro" id="IPR017946">
    <property type="entry name" value="PLC-like_Pdiesterase_TIM-brl"/>
</dbReference>
<dbReference type="RefSeq" id="WP_169257109.1">
    <property type="nucleotide sequence ID" value="NZ_WTVN01000027.1"/>
</dbReference>
<dbReference type="EMBL" id="WTVN01000027">
    <property type="protein sequence ID" value="NMG45268.1"/>
    <property type="molecule type" value="Genomic_DNA"/>
</dbReference>
<dbReference type="EC" id="3.1.4.46" evidence="2"/>
<dbReference type="PANTHER" id="PTHR46211:SF1">
    <property type="entry name" value="GLYCEROPHOSPHODIESTER PHOSPHODIESTERASE, CYTOPLASMIC"/>
    <property type="match status" value="1"/>
</dbReference>
<dbReference type="InterPro" id="IPR030395">
    <property type="entry name" value="GP_PDE_dom"/>
</dbReference>
<keyword evidence="2" id="KW-0378">Hydrolase</keyword>
<dbReference type="PANTHER" id="PTHR46211">
    <property type="entry name" value="GLYCEROPHOSPHORYL DIESTER PHOSPHODIESTERASE"/>
    <property type="match status" value="1"/>
</dbReference>
<comment type="caution">
    <text evidence="2">The sequence shown here is derived from an EMBL/GenBank/DDBJ whole genome shotgun (WGS) entry which is preliminary data.</text>
</comment>
<dbReference type="NCBIfam" id="NF006989">
    <property type="entry name" value="PRK09454.1"/>
    <property type="match status" value="1"/>
</dbReference>
<gene>
    <name evidence="2" type="primary">ugpQ</name>
    <name evidence="2" type="ORF">GPA22_16250</name>
</gene>
<dbReference type="Gene3D" id="3.20.20.190">
    <property type="entry name" value="Phosphatidylinositol (PI) phosphodiesterase"/>
    <property type="match status" value="1"/>
</dbReference>
<evidence type="ECO:0000313" key="2">
    <source>
        <dbReference type="EMBL" id="NMG45268.1"/>
    </source>
</evidence>
<dbReference type="SUPFAM" id="SSF51695">
    <property type="entry name" value="PLC-like phosphodiesterases"/>
    <property type="match status" value="1"/>
</dbReference>
<feature type="domain" description="GP-PDE" evidence="1">
    <location>
        <begin position="10"/>
        <end position="248"/>
    </location>
</feature>
<accession>A0ABX1Q0U4</accession>
<evidence type="ECO:0000259" key="1">
    <source>
        <dbReference type="PROSITE" id="PS51704"/>
    </source>
</evidence>
<protein>
    <submittedName>
        <fullName evidence="2">Glycerophosphodiester phosphodiesterase</fullName>
        <ecNumber evidence="2">3.1.4.46</ecNumber>
    </submittedName>
</protein>